<dbReference type="PROSITE" id="PS51012">
    <property type="entry name" value="ABC_TM2"/>
    <property type="match status" value="1"/>
</dbReference>
<gene>
    <name evidence="8" type="ORF">ACFO8L_26025</name>
</gene>
<keyword evidence="2 6" id="KW-0812">Transmembrane</keyword>
<dbReference type="PANTHER" id="PTHR43229">
    <property type="entry name" value="NODULATION PROTEIN J"/>
    <property type="match status" value="1"/>
</dbReference>
<evidence type="ECO:0000256" key="1">
    <source>
        <dbReference type="ARBA" id="ARBA00004141"/>
    </source>
</evidence>
<keyword evidence="3 6" id="KW-1133">Transmembrane helix</keyword>
<evidence type="ECO:0000313" key="9">
    <source>
        <dbReference type="Proteomes" id="UP001595891"/>
    </source>
</evidence>
<feature type="transmembrane region" description="Helical" evidence="6">
    <location>
        <begin position="224"/>
        <end position="245"/>
    </location>
</feature>
<feature type="transmembrane region" description="Helical" evidence="6">
    <location>
        <begin position="168"/>
        <end position="187"/>
    </location>
</feature>
<feature type="domain" description="ABC transmembrane type-2" evidence="7">
    <location>
        <begin position="19"/>
        <end position="248"/>
    </location>
</feature>
<dbReference type="EMBL" id="JBHSFN010000017">
    <property type="protein sequence ID" value="MFC4589571.1"/>
    <property type="molecule type" value="Genomic_DNA"/>
</dbReference>
<keyword evidence="9" id="KW-1185">Reference proteome</keyword>
<dbReference type="PIRSF" id="PIRSF006648">
    <property type="entry name" value="DrrB"/>
    <property type="match status" value="1"/>
</dbReference>
<evidence type="ECO:0000256" key="4">
    <source>
        <dbReference type="ARBA" id="ARBA00023136"/>
    </source>
</evidence>
<dbReference type="InterPro" id="IPR000412">
    <property type="entry name" value="ABC_2_transport"/>
</dbReference>
<dbReference type="InterPro" id="IPR051784">
    <property type="entry name" value="Nod_factor_ABC_transporter"/>
</dbReference>
<dbReference type="RefSeq" id="WP_262844351.1">
    <property type="nucleotide sequence ID" value="NZ_JANZYP010000028.1"/>
</dbReference>
<proteinExistence type="inferred from homology"/>
<reference evidence="9" key="1">
    <citation type="journal article" date="2019" name="Int. J. Syst. Evol. Microbiol.">
        <title>The Global Catalogue of Microorganisms (GCM) 10K type strain sequencing project: providing services to taxonomists for standard genome sequencing and annotation.</title>
        <authorList>
            <consortium name="The Broad Institute Genomics Platform"/>
            <consortium name="The Broad Institute Genome Sequencing Center for Infectious Disease"/>
            <person name="Wu L."/>
            <person name="Ma J."/>
        </authorList>
    </citation>
    <scope>NUCLEOTIDE SEQUENCE [LARGE SCALE GENOMIC DNA]</scope>
    <source>
        <strain evidence="9">CCUG 49560</strain>
    </source>
</reference>
<accession>A0ABV9EIY1</accession>
<evidence type="ECO:0000259" key="7">
    <source>
        <dbReference type="PROSITE" id="PS51012"/>
    </source>
</evidence>
<dbReference type="PANTHER" id="PTHR43229:SF2">
    <property type="entry name" value="NODULATION PROTEIN J"/>
    <property type="match status" value="1"/>
</dbReference>
<evidence type="ECO:0000256" key="3">
    <source>
        <dbReference type="ARBA" id="ARBA00022989"/>
    </source>
</evidence>
<evidence type="ECO:0000256" key="2">
    <source>
        <dbReference type="ARBA" id="ARBA00022692"/>
    </source>
</evidence>
<keyword evidence="5" id="KW-0046">Antibiotic resistance</keyword>
<evidence type="ECO:0000313" key="8">
    <source>
        <dbReference type="EMBL" id="MFC4589571.1"/>
    </source>
</evidence>
<feature type="transmembrane region" description="Helical" evidence="6">
    <location>
        <begin position="56"/>
        <end position="76"/>
    </location>
</feature>
<keyword evidence="6" id="KW-1003">Cell membrane</keyword>
<protein>
    <recommendedName>
        <fullName evidence="6">Transport permease protein</fullName>
    </recommendedName>
</protein>
<comment type="caution">
    <text evidence="8">The sequence shown here is derived from an EMBL/GenBank/DDBJ whole genome shotgun (WGS) entry which is preliminary data.</text>
</comment>
<comment type="similarity">
    <text evidence="6">Belongs to the ABC-2 integral membrane protein family.</text>
</comment>
<evidence type="ECO:0000256" key="6">
    <source>
        <dbReference type="RuleBase" id="RU361157"/>
    </source>
</evidence>
<organism evidence="8 9">
    <name type="scientific">Sphaerisporangium corydalis</name>
    <dbReference type="NCBI Taxonomy" id="1441875"/>
    <lineage>
        <taxon>Bacteria</taxon>
        <taxon>Bacillati</taxon>
        <taxon>Actinomycetota</taxon>
        <taxon>Actinomycetes</taxon>
        <taxon>Streptosporangiales</taxon>
        <taxon>Streptosporangiaceae</taxon>
        <taxon>Sphaerisporangium</taxon>
    </lineage>
</organism>
<feature type="transmembrane region" description="Helical" evidence="6">
    <location>
        <begin position="135"/>
        <end position="156"/>
    </location>
</feature>
<keyword evidence="4 6" id="KW-0472">Membrane</keyword>
<feature type="transmembrane region" description="Helical" evidence="6">
    <location>
        <begin position="21"/>
        <end position="44"/>
    </location>
</feature>
<dbReference type="InterPro" id="IPR013525">
    <property type="entry name" value="ABC2_TM"/>
</dbReference>
<dbReference type="PRINTS" id="PR00164">
    <property type="entry name" value="ABC2TRNSPORT"/>
</dbReference>
<sequence>MLLREFSAWMLRYRRTWRSTIVVSVANPLLFLLAIGAGLGRLVAPEALDGMTYLEFFAPGMLAAAAMQNAYIESAFRVNGALRRDRSYVVAAATPLEPRDIMAGHLLFITFRIASSALAFAVVMVAFGASRSPMVVLTVPAALLTGLAFATPLAAWAVTVEKFGTLNAVFRFVLMPMYLLSGTFFTLDSLPAWLHTAAYALPLWHGVDLCRTLSLGTATLAGSLVHVAYLGAFAAGGVAVALVTYRRHLHY</sequence>
<dbReference type="Pfam" id="PF01061">
    <property type="entry name" value="ABC2_membrane"/>
    <property type="match status" value="1"/>
</dbReference>
<comment type="subcellular location">
    <subcellularLocation>
        <location evidence="6">Cell membrane</location>
        <topology evidence="6">Multi-pass membrane protein</topology>
    </subcellularLocation>
    <subcellularLocation>
        <location evidence="1">Membrane</location>
        <topology evidence="1">Multi-pass membrane protein</topology>
    </subcellularLocation>
</comment>
<dbReference type="InterPro" id="IPR047817">
    <property type="entry name" value="ABC2_TM_bact-type"/>
</dbReference>
<feature type="transmembrane region" description="Helical" evidence="6">
    <location>
        <begin position="106"/>
        <end position="129"/>
    </location>
</feature>
<dbReference type="Proteomes" id="UP001595891">
    <property type="component" value="Unassembled WGS sequence"/>
</dbReference>
<keyword evidence="6" id="KW-0813">Transport</keyword>
<evidence type="ECO:0000256" key="5">
    <source>
        <dbReference type="ARBA" id="ARBA00023251"/>
    </source>
</evidence>
<name>A0ABV9EIY1_9ACTN</name>